<dbReference type="AlphaFoldDB" id="A0A4P6WYV2"/>
<dbReference type="RefSeq" id="WP_133156397.1">
    <property type="nucleotide sequence ID" value="NZ_CP037867.1"/>
</dbReference>
<dbReference type="GO" id="GO:0030246">
    <property type="term" value="F:carbohydrate binding"/>
    <property type="evidence" value="ECO:0007669"/>
    <property type="project" value="InterPro"/>
</dbReference>
<dbReference type="InterPro" id="IPR008183">
    <property type="entry name" value="Aldose_1/G6P_1-epimerase"/>
</dbReference>
<dbReference type="Gene3D" id="2.70.98.10">
    <property type="match status" value="1"/>
</dbReference>
<dbReference type="InterPro" id="IPR014718">
    <property type="entry name" value="GH-type_carb-bd"/>
</dbReference>
<dbReference type="Pfam" id="PF01263">
    <property type="entry name" value="Aldose_epim"/>
    <property type="match status" value="1"/>
</dbReference>
<dbReference type="EMBL" id="CP037867">
    <property type="protein sequence ID" value="QBM27839.1"/>
    <property type="molecule type" value="Genomic_DNA"/>
</dbReference>
<organism evidence="1 2">
    <name type="scientific">Hydrogenophaga pseudoflava</name>
    <name type="common">Pseudomonas carboxydoflava</name>
    <dbReference type="NCBI Taxonomy" id="47421"/>
    <lineage>
        <taxon>Bacteria</taxon>
        <taxon>Pseudomonadati</taxon>
        <taxon>Pseudomonadota</taxon>
        <taxon>Betaproteobacteria</taxon>
        <taxon>Burkholderiales</taxon>
        <taxon>Comamonadaceae</taxon>
        <taxon>Hydrogenophaga</taxon>
    </lineage>
</organism>
<gene>
    <name evidence="1" type="primary">galM</name>
    <name evidence="1" type="ORF">HPF_09085</name>
</gene>
<keyword evidence="2" id="KW-1185">Reference proteome</keyword>
<dbReference type="GO" id="GO:0004034">
    <property type="term" value="F:aldose 1-epimerase activity"/>
    <property type="evidence" value="ECO:0007669"/>
    <property type="project" value="UniProtKB-EC"/>
</dbReference>
<reference evidence="1 2" key="1">
    <citation type="submission" date="2019-03" db="EMBL/GenBank/DDBJ databases">
        <authorList>
            <person name="Sebastian G."/>
            <person name="Baumann P."/>
            <person name="Ruckert C."/>
            <person name="Kalinowski J."/>
            <person name="Nebel B."/>
            <person name="Takors R."/>
            <person name="Blombach B."/>
        </authorList>
    </citation>
    <scope>NUCLEOTIDE SEQUENCE [LARGE SCALE GENOMIC DNA]</scope>
    <source>
        <strain evidence="1 2">DSM 1084</strain>
    </source>
</reference>
<dbReference type="EC" id="5.1.3.3" evidence="1"/>
<evidence type="ECO:0000313" key="1">
    <source>
        <dbReference type="EMBL" id="QBM27839.1"/>
    </source>
</evidence>
<keyword evidence="1" id="KW-0413">Isomerase</keyword>
<dbReference type="KEGG" id="hpse:HPF_09085"/>
<dbReference type="Proteomes" id="UP000293912">
    <property type="component" value="Chromosome"/>
</dbReference>
<accession>A0A4P6WYV2</accession>
<sequence>MGEQSFGGVHWIEQHAQRLAVMPGAGGGVVAWQWVRGGEPVDLWRAWDGRTPRMQALASYPLLPWSNRISGGGFEHAGRFHALAPNTPDDPYPIHGDGWLQPWQLTRSSEDGVQMQLRSAGFGGSPYHYEASQSFTLVDGGMVQSLSVTNRGEHPLPFGLAQHPWFTRTPACRLSARVGGVWLARPDKIPTGYTADFPEGWNLGQGARVDRLVIDNGFGGWDGAALIEWPERDLALRMHSTLTLPDGSQARPDCLLYAPAEPPVFCFEPISHPIDAAHLPGQPGWTEVAPGRSMALVVEWRFSSSPADWSAATA</sequence>
<name>A0A4P6WYV2_HYDPS</name>
<dbReference type="InterPro" id="IPR011013">
    <property type="entry name" value="Gal_mutarotase_sf_dom"/>
</dbReference>
<protein>
    <submittedName>
        <fullName evidence="1">Aldose 1-epimerase</fullName>
        <ecNumber evidence="1">5.1.3.3</ecNumber>
    </submittedName>
</protein>
<dbReference type="SUPFAM" id="SSF74650">
    <property type="entry name" value="Galactose mutarotase-like"/>
    <property type="match status" value="1"/>
</dbReference>
<evidence type="ECO:0000313" key="2">
    <source>
        <dbReference type="Proteomes" id="UP000293912"/>
    </source>
</evidence>
<dbReference type="CDD" id="cd09021">
    <property type="entry name" value="Aldose_epim_Ec_YphB"/>
    <property type="match status" value="1"/>
</dbReference>
<dbReference type="GO" id="GO:0005975">
    <property type="term" value="P:carbohydrate metabolic process"/>
    <property type="evidence" value="ECO:0007669"/>
    <property type="project" value="InterPro"/>
</dbReference>
<proteinExistence type="predicted"/>